<protein>
    <submittedName>
        <fullName evidence="5">AraC family transcriptional regulator</fullName>
    </submittedName>
</protein>
<dbReference type="InterPro" id="IPR018062">
    <property type="entry name" value="HTH_AraC-typ_CS"/>
</dbReference>
<evidence type="ECO:0000256" key="1">
    <source>
        <dbReference type="ARBA" id="ARBA00023015"/>
    </source>
</evidence>
<keyword evidence="1" id="KW-0805">Transcription regulation</keyword>
<evidence type="ECO:0000313" key="5">
    <source>
        <dbReference type="EMBL" id="GEL23078.1"/>
    </source>
</evidence>
<dbReference type="PRINTS" id="PR00032">
    <property type="entry name" value="HTHARAC"/>
</dbReference>
<dbReference type="PANTHER" id="PTHR11019:SF199">
    <property type="entry name" value="HTH-TYPE TRANSCRIPTIONAL REGULATOR NIMR"/>
    <property type="match status" value="1"/>
</dbReference>
<dbReference type="PANTHER" id="PTHR11019">
    <property type="entry name" value="HTH-TYPE TRANSCRIPTIONAL REGULATOR NIMR"/>
    <property type="match status" value="1"/>
</dbReference>
<sequence>MARPMLAQGLELAEPAHYHEFAFGIGRPDGMYILRYRVEDFLDMGSTRQDFLHQLYIAPHGMLAVRHGTDFGFVGPGEAFWASRAARHEVWASGPQTVYRVCLREPPPALRDLRCGATALSAEAGEAVVTVCRDDVAQDDGLQARATIVDGVVPLPARGDTTNRSDRGPALRVARELARNPADPRSLQEWAAELHLSGRTLQRDFHRVFGTSFARRRTQFRLEAAKVLLRVDSVATVARRVGYASPSSFVVAFRTAFGQTPGSFSRDT</sequence>
<dbReference type="PROSITE" id="PS01124">
    <property type="entry name" value="HTH_ARAC_FAMILY_2"/>
    <property type="match status" value="1"/>
</dbReference>
<dbReference type="SUPFAM" id="SSF46689">
    <property type="entry name" value="Homeodomain-like"/>
    <property type="match status" value="2"/>
</dbReference>
<proteinExistence type="predicted"/>
<dbReference type="PROSITE" id="PS00041">
    <property type="entry name" value="HTH_ARAC_FAMILY_1"/>
    <property type="match status" value="1"/>
</dbReference>
<accession>A0A511DJ76</accession>
<dbReference type="EMBL" id="BJVJ01000015">
    <property type="protein sequence ID" value="GEL23078.1"/>
    <property type="molecule type" value="Genomic_DNA"/>
</dbReference>
<keyword evidence="2" id="KW-0238">DNA-binding</keyword>
<evidence type="ECO:0000256" key="2">
    <source>
        <dbReference type="ARBA" id="ARBA00023125"/>
    </source>
</evidence>
<evidence type="ECO:0000313" key="6">
    <source>
        <dbReference type="Proteomes" id="UP000321685"/>
    </source>
</evidence>
<dbReference type="Pfam" id="PF12833">
    <property type="entry name" value="HTH_18"/>
    <property type="match status" value="1"/>
</dbReference>
<dbReference type="InterPro" id="IPR009057">
    <property type="entry name" value="Homeodomain-like_sf"/>
</dbReference>
<evidence type="ECO:0000259" key="4">
    <source>
        <dbReference type="PROSITE" id="PS01124"/>
    </source>
</evidence>
<dbReference type="GO" id="GO:0043565">
    <property type="term" value="F:sequence-specific DNA binding"/>
    <property type="evidence" value="ECO:0007669"/>
    <property type="project" value="InterPro"/>
</dbReference>
<organism evidence="5 6">
    <name type="scientific">Pseudonocardia sulfidoxydans NBRC 16205</name>
    <dbReference type="NCBI Taxonomy" id="1223511"/>
    <lineage>
        <taxon>Bacteria</taxon>
        <taxon>Bacillati</taxon>
        <taxon>Actinomycetota</taxon>
        <taxon>Actinomycetes</taxon>
        <taxon>Pseudonocardiales</taxon>
        <taxon>Pseudonocardiaceae</taxon>
        <taxon>Pseudonocardia</taxon>
    </lineage>
</organism>
<name>A0A511DJ76_9PSEU</name>
<keyword evidence="3" id="KW-0804">Transcription</keyword>
<gene>
    <name evidence="5" type="ORF">PSU4_20320</name>
</gene>
<dbReference type="InterPro" id="IPR018060">
    <property type="entry name" value="HTH_AraC"/>
</dbReference>
<dbReference type="Proteomes" id="UP000321685">
    <property type="component" value="Unassembled WGS sequence"/>
</dbReference>
<comment type="caution">
    <text evidence="5">The sequence shown here is derived from an EMBL/GenBank/DDBJ whole genome shotgun (WGS) entry which is preliminary data.</text>
</comment>
<dbReference type="RefSeq" id="WP_222596221.1">
    <property type="nucleotide sequence ID" value="NZ_BJVJ01000015.1"/>
</dbReference>
<dbReference type="InterPro" id="IPR020449">
    <property type="entry name" value="Tscrpt_reg_AraC-type_HTH"/>
</dbReference>
<evidence type="ECO:0000256" key="3">
    <source>
        <dbReference type="ARBA" id="ARBA00023163"/>
    </source>
</evidence>
<dbReference type="AlphaFoldDB" id="A0A511DJ76"/>
<feature type="domain" description="HTH araC/xylS-type" evidence="4">
    <location>
        <begin position="171"/>
        <end position="267"/>
    </location>
</feature>
<keyword evidence="6" id="KW-1185">Reference proteome</keyword>
<reference evidence="5 6" key="1">
    <citation type="submission" date="2019-07" db="EMBL/GenBank/DDBJ databases">
        <title>Whole genome shotgun sequence of Pseudonocardia sulfidoxydans NBRC 16205.</title>
        <authorList>
            <person name="Hosoyama A."/>
            <person name="Uohara A."/>
            <person name="Ohji S."/>
            <person name="Ichikawa N."/>
        </authorList>
    </citation>
    <scope>NUCLEOTIDE SEQUENCE [LARGE SCALE GENOMIC DNA]</scope>
    <source>
        <strain evidence="5 6">NBRC 16205</strain>
    </source>
</reference>
<dbReference type="GO" id="GO:0003700">
    <property type="term" value="F:DNA-binding transcription factor activity"/>
    <property type="evidence" value="ECO:0007669"/>
    <property type="project" value="InterPro"/>
</dbReference>
<dbReference type="Gene3D" id="1.10.10.60">
    <property type="entry name" value="Homeodomain-like"/>
    <property type="match status" value="1"/>
</dbReference>
<dbReference type="SMART" id="SM00342">
    <property type="entry name" value="HTH_ARAC"/>
    <property type="match status" value="1"/>
</dbReference>